<dbReference type="PANTHER" id="PTHR30329:SF21">
    <property type="entry name" value="LIPOPROTEIN YIAD-RELATED"/>
    <property type="match status" value="1"/>
</dbReference>
<name>A0A8T4H7E0_9SPHI</name>
<dbReference type="InterPro" id="IPR050330">
    <property type="entry name" value="Bact_OuterMem_StrucFunc"/>
</dbReference>
<keyword evidence="7" id="KW-1185">Reference proteome</keyword>
<accession>A0A8T4H7E0</accession>
<protein>
    <submittedName>
        <fullName evidence="6">OmpA family protein</fullName>
    </submittedName>
</protein>
<evidence type="ECO:0000256" key="2">
    <source>
        <dbReference type="ARBA" id="ARBA00023136"/>
    </source>
</evidence>
<dbReference type="PRINTS" id="PR01021">
    <property type="entry name" value="OMPADOMAIN"/>
</dbReference>
<gene>
    <name evidence="6" type="ORF">J5U18_05175</name>
</gene>
<dbReference type="PROSITE" id="PS51123">
    <property type="entry name" value="OMPA_2"/>
    <property type="match status" value="1"/>
</dbReference>
<proteinExistence type="predicted"/>
<dbReference type="CDD" id="cd07185">
    <property type="entry name" value="OmpA_C-like"/>
    <property type="match status" value="1"/>
</dbReference>
<evidence type="ECO:0000259" key="5">
    <source>
        <dbReference type="PROSITE" id="PS51123"/>
    </source>
</evidence>
<evidence type="ECO:0000256" key="4">
    <source>
        <dbReference type="PROSITE-ProRule" id="PRU00473"/>
    </source>
</evidence>
<dbReference type="Pfam" id="PF00691">
    <property type="entry name" value="OmpA"/>
    <property type="match status" value="1"/>
</dbReference>
<dbReference type="Gene3D" id="3.30.1330.60">
    <property type="entry name" value="OmpA-like domain"/>
    <property type="match status" value="1"/>
</dbReference>
<comment type="caution">
    <text evidence="6">The sequence shown here is derived from an EMBL/GenBank/DDBJ whole genome shotgun (WGS) entry which is preliminary data.</text>
</comment>
<keyword evidence="2 4" id="KW-0472">Membrane</keyword>
<evidence type="ECO:0000313" key="7">
    <source>
        <dbReference type="Proteomes" id="UP000679691"/>
    </source>
</evidence>
<dbReference type="InterPro" id="IPR006665">
    <property type="entry name" value="OmpA-like"/>
</dbReference>
<keyword evidence="3" id="KW-0998">Cell outer membrane</keyword>
<dbReference type="GO" id="GO:0009279">
    <property type="term" value="C:cell outer membrane"/>
    <property type="evidence" value="ECO:0007669"/>
    <property type="project" value="UniProtKB-SubCell"/>
</dbReference>
<evidence type="ECO:0000313" key="6">
    <source>
        <dbReference type="EMBL" id="MBP3942962.1"/>
    </source>
</evidence>
<comment type="subcellular location">
    <subcellularLocation>
        <location evidence="1">Cell outer membrane</location>
    </subcellularLocation>
</comment>
<dbReference type="InterPro" id="IPR006664">
    <property type="entry name" value="OMP_bac"/>
</dbReference>
<sequence length="400" mass="43628">MQAKEHFSNFNFDDWLDKNSGQGSAHIVQDVDDNEAQNKDLLHAIFGNKLATIKELFATNFGLSGNAIQKILSVSLPAIFASLTNHGSSWSSAPVINRLNEQKEGILSALPASLGLAAFGTDFAKLDTSQDPAYVDPVNPNESKTNPILEAAPVVPIHERPVVPIHERPVTTERPIAAEHYTEPVKEPTSGGGGIWKVLIALVIIGGLWLLFGKGCSKNETTPVADSTSQVTEVKPVLTDTLKVERESLVVTLPSGKELNAYKNGIEDQLVTFLNSDYKALGEEALKNKWFDFDNLNFELGTAKITPQSNVQLENLVAILQGYPAVKLKIGGYTDKTGDEKLNKQLSKERAEAVEDYFKSKNLGEQIVDAEGYGSEYAKFPASAPESDRILDRHVSVSVR</sequence>
<evidence type="ECO:0000256" key="3">
    <source>
        <dbReference type="ARBA" id="ARBA00023237"/>
    </source>
</evidence>
<organism evidence="6 7">
    <name type="scientific">Rhinopithecimicrobium faecis</name>
    <dbReference type="NCBI Taxonomy" id="2820698"/>
    <lineage>
        <taxon>Bacteria</taxon>
        <taxon>Pseudomonadati</taxon>
        <taxon>Bacteroidota</taxon>
        <taxon>Sphingobacteriia</taxon>
        <taxon>Sphingobacteriales</taxon>
        <taxon>Sphingobacteriaceae</taxon>
        <taxon>Rhinopithecimicrobium</taxon>
    </lineage>
</organism>
<evidence type="ECO:0000256" key="1">
    <source>
        <dbReference type="ARBA" id="ARBA00004442"/>
    </source>
</evidence>
<feature type="domain" description="OmpA-like" evidence="5">
    <location>
        <begin position="285"/>
        <end position="400"/>
    </location>
</feature>
<dbReference type="SUPFAM" id="SSF103088">
    <property type="entry name" value="OmpA-like"/>
    <property type="match status" value="1"/>
</dbReference>
<dbReference type="Proteomes" id="UP000679691">
    <property type="component" value="Unassembled WGS sequence"/>
</dbReference>
<dbReference type="InterPro" id="IPR036737">
    <property type="entry name" value="OmpA-like_sf"/>
</dbReference>
<dbReference type="EMBL" id="JAGKSB010000004">
    <property type="protein sequence ID" value="MBP3942962.1"/>
    <property type="molecule type" value="Genomic_DNA"/>
</dbReference>
<reference evidence="6" key="1">
    <citation type="submission" date="2021-03" db="EMBL/GenBank/DDBJ databases">
        <authorList>
            <person name="Lu T."/>
            <person name="Wang Q."/>
            <person name="Han X."/>
        </authorList>
    </citation>
    <scope>NUCLEOTIDE SEQUENCE</scope>
    <source>
        <strain evidence="6">WQ 2009</strain>
    </source>
</reference>
<dbReference type="AlphaFoldDB" id="A0A8T4H7E0"/>
<dbReference type="PANTHER" id="PTHR30329">
    <property type="entry name" value="STATOR ELEMENT OF FLAGELLAR MOTOR COMPLEX"/>
    <property type="match status" value="1"/>
</dbReference>